<gene>
    <name evidence="2" type="ORF">PSALAMII_LOCUS6201</name>
</gene>
<feature type="region of interest" description="Disordered" evidence="1">
    <location>
        <begin position="668"/>
        <end position="690"/>
    </location>
</feature>
<feature type="compositionally biased region" description="Acidic residues" evidence="1">
    <location>
        <begin position="668"/>
        <end position="683"/>
    </location>
</feature>
<feature type="region of interest" description="Disordered" evidence="1">
    <location>
        <begin position="577"/>
        <end position="639"/>
    </location>
</feature>
<feature type="compositionally biased region" description="Basic residues" evidence="1">
    <location>
        <begin position="9"/>
        <end position="22"/>
    </location>
</feature>
<comment type="caution">
    <text evidence="2">The sequence shown here is derived from an EMBL/GenBank/DDBJ whole genome shotgun (WGS) entry which is preliminary data.</text>
</comment>
<feature type="compositionally biased region" description="Low complexity" evidence="1">
    <location>
        <begin position="42"/>
        <end position="53"/>
    </location>
</feature>
<proteinExistence type="predicted"/>
<feature type="compositionally biased region" description="Polar residues" evidence="1">
    <location>
        <begin position="602"/>
        <end position="631"/>
    </location>
</feature>
<protein>
    <submittedName>
        <fullName evidence="2">Uncharacterized protein</fullName>
    </submittedName>
</protein>
<reference evidence="2" key="1">
    <citation type="submission" date="2021-07" db="EMBL/GenBank/DDBJ databases">
        <authorList>
            <person name="Branca A.L. A."/>
        </authorList>
    </citation>
    <scope>NUCLEOTIDE SEQUENCE</scope>
</reference>
<dbReference type="Gene3D" id="3.80.10.10">
    <property type="entry name" value="Ribonuclease Inhibitor"/>
    <property type="match status" value="1"/>
</dbReference>
<evidence type="ECO:0000313" key="2">
    <source>
        <dbReference type="EMBL" id="CAG8382713.1"/>
    </source>
</evidence>
<sequence length="690" mass="78010">MAPSNSRSRSTRPMRSSRTKVKTYHEETSSDDSDNVPRSERASLSLRSRSATRMPRSYREESTDASFDEPAEDQELEQPAATEVEEQAVPPESMTTPRPPRQPRPRRTATPKPKQTKRPSKSRSQVGKPLHKRAKVDEDFGIVLGSGVIPPWQTLPYHILLDIFLRASYPLLDEGRSDRNDSVKWLLGMALLCRSFQEPALAALFQCPPLLPAHKTHALFNLLSLPPDSLSMNYSSKIKNLHLEVEPLLVYKSGPTLGYFDLAKLIEKIPQVHTVRLYHKDDYTVGIPPWHIVPSRWTYPESVFSAIRDTGIHLRSWDWNSRFLEVEKLLELMIAKHVEPAFQSLKELKLLHLNDNQREELSENGTLLASALNVLPNIQRLEFLESSLVSGEVLTHLPHTLRSLTLRNCDRMWSDDLTAFLVSHGTNLQELNLGHNRHLSMSFIQGLGQSCPNLKIFKMDVSMHDGSSYHDVEPHFESLLVKTQIPTWPTSLQEIELTQLRKWDDATAEVFFTSLVNAAPNLRDLRKLGISAILKIGWRDRATFRERWISRLEKVFLRHSPPPDPNLRSLRKRQLNASNPTSAVGVADEGQAGASQPADGGPSTSAKRQSTRLAQQSSVEASEIASSQFRENSPLDAGDIQGMCDVVNIRIDNQRPTEMQYNENDFLDDELSGDEDWNGDDIEPAPGHAW</sequence>
<dbReference type="EMBL" id="CAJVPA010000188">
    <property type="protein sequence ID" value="CAG8382713.1"/>
    <property type="molecule type" value="Genomic_DNA"/>
</dbReference>
<dbReference type="OrthoDB" id="5395390at2759"/>
<dbReference type="InterPro" id="IPR032675">
    <property type="entry name" value="LRR_dom_sf"/>
</dbReference>
<organism evidence="2 3">
    <name type="scientific">Penicillium salamii</name>
    <dbReference type="NCBI Taxonomy" id="1612424"/>
    <lineage>
        <taxon>Eukaryota</taxon>
        <taxon>Fungi</taxon>
        <taxon>Dikarya</taxon>
        <taxon>Ascomycota</taxon>
        <taxon>Pezizomycotina</taxon>
        <taxon>Eurotiomycetes</taxon>
        <taxon>Eurotiomycetidae</taxon>
        <taxon>Eurotiales</taxon>
        <taxon>Aspergillaceae</taxon>
        <taxon>Penicillium</taxon>
    </lineage>
</organism>
<evidence type="ECO:0000256" key="1">
    <source>
        <dbReference type="SAM" id="MobiDB-lite"/>
    </source>
</evidence>
<dbReference type="SUPFAM" id="SSF52047">
    <property type="entry name" value="RNI-like"/>
    <property type="match status" value="1"/>
</dbReference>
<feature type="compositionally biased region" description="Basic residues" evidence="1">
    <location>
        <begin position="101"/>
        <end position="121"/>
    </location>
</feature>
<dbReference type="AlphaFoldDB" id="A0A9W4J8Z2"/>
<feature type="compositionally biased region" description="Acidic residues" evidence="1">
    <location>
        <begin position="66"/>
        <end position="76"/>
    </location>
</feature>
<dbReference type="Proteomes" id="UP001152646">
    <property type="component" value="Unassembled WGS sequence"/>
</dbReference>
<name>A0A9W4J8Z2_9EURO</name>
<feature type="region of interest" description="Disordered" evidence="1">
    <location>
        <begin position="1"/>
        <end position="132"/>
    </location>
</feature>
<accession>A0A9W4J8Z2</accession>
<evidence type="ECO:0000313" key="3">
    <source>
        <dbReference type="Proteomes" id="UP001152646"/>
    </source>
</evidence>